<dbReference type="InterPro" id="IPR001789">
    <property type="entry name" value="Sig_transdc_resp-reg_receiver"/>
</dbReference>
<dbReference type="SUPFAM" id="SSF52172">
    <property type="entry name" value="CheY-like"/>
    <property type="match status" value="1"/>
</dbReference>
<dbReference type="AlphaFoldDB" id="A0A3A8N0X7"/>
<dbReference type="Proteomes" id="UP000272888">
    <property type="component" value="Unassembled WGS sequence"/>
</dbReference>
<feature type="modified residue" description="4-aspartylphosphate" evidence="1">
    <location>
        <position position="54"/>
    </location>
</feature>
<feature type="domain" description="Response regulatory" evidence="3">
    <location>
        <begin position="5"/>
        <end position="121"/>
    </location>
</feature>
<dbReference type="GO" id="GO:0000160">
    <property type="term" value="P:phosphorelay signal transduction system"/>
    <property type="evidence" value="ECO:0007669"/>
    <property type="project" value="InterPro"/>
</dbReference>
<proteinExistence type="predicted"/>
<dbReference type="PANTHER" id="PTHR36304:SF4">
    <property type="entry name" value="DUF4388 DOMAIN-CONTAINING PROTEIN"/>
    <property type="match status" value="1"/>
</dbReference>
<dbReference type="SMART" id="SM00448">
    <property type="entry name" value="REC"/>
    <property type="match status" value="1"/>
</dbReference>
<dbReference type="Gene3D" id="3.40.50.2300">
    <property type="match status" value="1"/>
</dbReference>
<evidence type="ECO:0000313" key="5">
    <source>
        <dbReference type="Proteomes" id="UP000272888"/>
    </source>
</evidence>
<dbReference type="EMBL" id="RAWB01000886">
    <property type="protein sequence ID" value="RKH37846.1"/>
    <property type="molecule type" value="Genomic_DNA"/>
</dbReference>
<dbReference type="RefSeq" id="WP_120648515.1">
    <property type="nucleotide sequence ID" value="NZ_RAWB01000886.1"/>
</dbReference>
<keyword evidence="1" id="KW-0597">Phosphoprotein</keyword>
<reference evidence="5" key="1">
    <citation type="submission" date="2018-09" db="EMBL/GenBank/DDBJ databases">
        <authorList>
            <person name="Livingstone P.G."/>
            <person name="Whitworth D.E."/>
        </authorList>
    </citation>
    <scope>NUCLEOTIDE SEQUENCE [LARGE SCALE GENOMIC DNA]</scope>
    <source>
        <strain evidence="5">CA051B</strain>
    </source>
</reference>
<comment type="caution">
    <text evidence="4">The sequence shown here is derived from an EMBL/GenBank/DDBJ whole genome shotgun (WGS) entry which is preliminary data.</text>
</comment>
<gene>
    <name evidence="4" type="ORF">D7V93_41680</name>
</gene>
<evidence type="ECO:0000259" key="3">
    <source>
        <dbReference type="PROSITE" id="PS50110"/>
    </source>
</evidence>
<dbReference type="InterPro" id="IPR011006">
    <property type="entry name" value="CheY-like_superfamily"/>
</dbReference>
<evidence type="ECO:0000313" key="4">
    <source>
        <dbReference type="EMBL" id="RKH37846.1"/>
    </source>
</evidence>
<dbReference type="PROSITE" id="PS50110">
    <property type="entry name" value="RESPONSE_REGULATORY"/>
    <property type="match status" value="1"/>
</dbReference>
<evidence type="ECO:0000256" key="2">
    <source>
        <dbReference type="SAM" id="MobiDB-lite"/>
    </source>
</evidence>
<organism evidence="4 5">
    <name type="scientific">Corallococcus llansteffanensis</name>
    <dbReference type="NCBI Taxonomy" id="2316731"/>
    <lineage>
        <taxon>Bacteria</taxon>
        <taxon>Pseudomonadati</taxon>
        <taxon>Myxococcota</taxon>
        <taxon>Myxococcia</taxon>
        <taxon>Myxococcales</taxon>
        <taxon>Cystobacterineae</taxon>
        <taxon>Myxococcaceae</taxon>
        <taxon>Corallococcus</taxon>
    </lineage>
</organism>
<feature type="region of interest" description="Disordered" evidence="2">
    <location>
        <begin position="475"/>
        <end position="501"/>
    </location>
</feature>
<feature type="non-terminal residue" evidence="4">
    <location>
        <position position="534"/>
    </location>
</feature>
<dbReference type="Pfam" id="PF14332">
    <property type="entry name" value="DUF4388"/>
    <property type="match status" value="1"/>
</dbReference>
<dbReference type="Pfam" id="PF00072">
    <property type="entry name" value="Response_reg"/>
    <property type="match status" value="1"/>
</dbReference>
<dbReference type="InterPro" id="IPR025497">
    <property type="entry name" value="PatA-like_N"/>
</dbReference>
<accession>A0A3A8N0X7</accession>
<name>A0A3A8N0X7_9BACT</name>
<sequence length="534" mass="57611">MAKQHLLLVDGDAKSLRVMEVSLKKAGFSVTTAIHGKDALEKVQISPPDLVLADTKMPEMDGFELCKTLKSDERFKFIPFVFLTNQKSVEFKVRGLELGGDDYLTKPIYIKEIVTRVKMILQKAEKERIEKRETTKGGFAGSLADMGVVDLVQTFEIGRKTGVIAIQGERTGTVYFKEGRVVDAELGRLKGENAFYRLLNTFEGQFDVQFTTLDRPERIEVSTQGLLMEGMRRLDEWGRMLEQLPPLETVFEIDYHQLADRLSEIPDEVNGLLRLFDGKRALSRVVEDSDFEDLAALGIISKLYFEGLIRELGNAPLEPVQSSKPGIEQWLNAAPPIPVEVAPAAAEPEAAPAEPVVPVEEAPVEPEVAPVAEVELAVEPAPSAHVDEVTPVAEGVPAPHAVQPAQVIIFPPRARPGEGSAPPAFGQDAAEPVVPPLSQEGSAFLVEPPPAHRAVDHARRSLLLDWGRVDTEGLSASSTWGPGSVWSPAPRAPLSPQGPSAAVVAAPAPAAAEPPLSRAPIFGGAAIAPSPLAP</sequence>
<dbReference type="PANTHER" id="PTHR36304">
    <property type="entry name" value="DOMAIN GTPASE-ACTIVATING PROTEIN, PUTATIVE-RELATED-RELATED"/>
    <property type="match status" value="1"/>
</dbReference>
<evidence type="ECO:0000256" key="1">
    <source>
        <dbReference type="PROSITE-ProRule" id="PRU00169"/>
    </source>
</evidence>
<keyword evidence="5" id="KW-1185">Reference proteome</keyword>
<protein>
    <submittedName>
        <fullName evidence="4">Response regulator</fullName>
    </submittedName>
</protein>